<protein>
    <submittedName>
        <fullName evidence="1">Beta amylase2</fullName>
    </submittedName>
</protein>
<proteinExistence type="predicted"/>
<dbReference type="EMBL" id="CM007647">
    <property type="protein sequence ID" value="ONL93539.1"/>
    <property type="molecule type" value="Genomic_DNA"/>
</dbReference>
<sequence length="69" mass="7250">MTTCMASPYTYSYISCAAVSSVRAPRSSVRTAEAATASEVGCGVGDWGTVRRCHVGGFGVCSEPGRRWV</sequence>
<name>A0A1D6JNC2_MAIZE</name>
<evidence type="ECO:0000313" key="1">
    <source>
        <dbReference type="EMBL" id="ONL93539.1"/>
    </source>
</evidence>
<dbReference type="AlphaFoldDB" id="A0A1D6JNC2"/>
<gene>
    <name evidence="1" type="ORF">ZEAMMB73_Zm00001d027619</name>
</gene>
<reference evidence="1" key="1">
    <citation type="submission" date="2015-12" db="EMBL/GenBank/DDBJ databases">
        <title>Update maize B73 reference genome by single molecule sequencing technologies.</title>
        <authorList>
            <consortium name="Maize Genome Sequencing Project"/>
            <person name="Ware D."/>
        </authorList>
    </citation>
    <scope>NUCLEOTIDE SEQUENCE [LARGE SCALE GENOMIC DNA]</scope>
    <source>
        <tissue evidence="1">Seedling</tissue>
    </source>
</reference>
<organism evidence="1">
    <name type="scientific">Zea mays</name>
    <name type="common">Maize</name>
    <dbReference type="NCBI Taxonomy" id="4577"/>
    <lineage>
        <taxon>Eukaryota</taxon>
        <taxon>Viridiplantae</taxon>
        <taxon>Streptophyta</taxon>
        <taxon>Embryophyta</taxon>
        <taxon>Tracheophyta</taxon>
        <taxon>Spermatophyta</taxon>
        <taxon>Magnoliopsida</taxon>
        <taxon>Liliopsida</taxon>
        <taxon>Poales</taxon>
        <taxon>Poaceae</taxon>
        <taxon>PACMAD clade</taxon>
        <taxon>Panicoideae</taxon>
        <taxon>Andropogonodae</taxon>
        <taxon>Andropogoneae</taxon>
        <taxon>Tripsacinae</taxon>
        <taxon>Zea</taxon>
    </lineage>
</organism>
<accession>A0A1D6JNC2</accession>